<dbReference type="Proteomes" id="UP000228484">
    <property type="component" value="Unassembled WGS sequence"/>
</dbReference>
<proteinExistence type="predicted"/>
<evidence type="ECO:0000313" key="1">
    <source>
        <dbReference type="EMBL" id="PIE94747.1"/>
    </source>
</evidence>
<keyword evidence="2" id="KW-1185">Reference proteome</keyword>
<accession>A0A2G6QD35</accession>
<protein>
    <submittedName>
        <fullName evidence="1">Uncharacterized protein</fullName>
    </submittedName>
</protein>
<dbReference type="RefSeq" id="WP_099684713.1">
    <property type="nucleotide sequence ID" value="NZ_NWUW01000008.1"/>
</dbReference>
<dbReference type="EMBL" id="NWUW01000008">
    <property type="protein sequence ID" value="PIE94747.1"/>
    <property type="molecule type" value="Genomic_DNA"/>
</dbReference>
<reference evidence="1 2" key="1">
    <citation type="submission" date="2017-09" db="EMBL/GenBank/DDBJ databases">
        <title>Biocontrol bacteria screening and application from spent mushroom substrate.</title>
        <authorList>
            <person name="Sun X."/>
        </authorList>
    </citation>
    <scope>NUCLEOTIDE SEQUENCE [LARGE SCALE GENOMIC DNA]</scope>
    <source>
        <strain evidence="1 2">100374</strain>
    </source>
</reference>
<organism evidence="1 2">
    <name type="scientific">Bacillus fungorum</name>
    <dbReference type="NCBI Taxonomy" id="2039284"/>
    <lineage>
        <taxon>Bacteria</taxon>
        <taxon>Bacillati</taxon>
        <taxon>Bacillota</taxon>
        <taxon>Bacilli</taxon>
        <taxon>Bacillales</taxon>
        <taxon>Bacillaceae</taxon>
        <taxon>Bacillus</taxon>
    </lineage>
</organism>
<gene>
    <name evidence="1" type="ORF">CO726_14380</name>
</gene>
<comment type="caution">
    <text evidence="1">The sequence shown here is derived from an EMBL/GenBank/DDBJ whole genome shotgun (WGS) entry which is preliminary data.</text>
</comment>
<evidence type="ECO:0000313" key="2">
    <source>
        <dbReference type="Proteomes" id="UP000228484"/>
    </source>
</evidence>
<sequence length="68" mass="7434">MNSNVTFSMKMNGESKDATAYVSGIANIAVFLIVNTDRHIVDKLIAQVGPEEKMFIEATLAGLKHHSQ</sequence>
<name>A0A2G6QD35_9BACI</name>
<dbReference type="AlphaFoldDB" id="A0A2G6QD35"/>